<dbReference type="PROSITE" id="PS00108">
    <property type="entry name" value="PROTEIN_KINASE_ST"/>
    <property type="match status" value="1"/>
</dbReference>
<dbReference type="AlphaFoldDB" id="A0A8J4G5D7"/>
<accession>A0A8J4G5D7</accession>
<protein>
    <submittedName>
        <fullName evidence="7">Uncharacterized protein</fullName>
    </submittedName>
</protein>
<evidence type="ECO:0000256" key="4">
    <source>
        <dbReference type="ARBA" id="ARBA00022777"/>
    </source>
</evidence>
<evidence type="ECO:0000256" key="1">
    <source>
        <dbReference type="ARBA" id="ARBA00022527"/>
    </source>
</evidence>
<evidence type="ECO:0000313" key="7">
    <source>
        <dbReference type="EMBL" id="GIM00317.1"/>
    </source>
</evidence>
<evidence type="ECO:0000256" key="3">
    <source>
        <dbReference type="ARBA" id="ARBA00022741"/>
    </source>
</evidence>
<evidence type="ECO:0000256" key="5">
    <source>
        <dbReference type="ARBA" id="ARBA00022840"/>
    </source>
</evidence>
<dbReference type="InterPro" id="IPR008271">
    <property type="entry name" value="Ser/Thr_kinase_AS"/>
</dbReference>
<name>A0A8J4G5D7_9CHLO</name>
<dbReference type="SUPFAM" id="SSF56112">
    <property type="entry name" value="Protein kinase-like (PK-like)"/>
    <property type="match status" value="1"/>
</dbReference>
<evidence type="ECO:0000256" key="2">
    <source>
        <dbReference type="ARBA" id="ARBA00022679"/>
    </source>
</evidence>
<dbReference type="PANTHER" id="PTHR24345:SF0">
    <property type="entry name" value="CELL CYCLE SERINE_THREONINE-PROTEIN KINASE CDC5_MSD2"/>
    <property type="match status" value="1"/>
</dbReference>
<feature type="compositionally biased region" description="Polar residues" evidence="6">
    <location>
        <begin position="695"/>
        <end position="704"/>
    </location>
</feature>
<dbReference type="GO" id="GO:0005634">
    <property type="term" value="C:nucleus"/>
    <property type="evidence" value="ECO:0007669"/>
    <property type="project" value="TreeGrafter"/>
</dbReference>
<keyword evidence="3" id="KW-0547">Nucleotide-binding</keyword>
<gene>
    <name evidence="7" type="ORF">Vretimale_5463</name>
</gene>
<feature type="compositionally biased region" description="Basic and acidic residues" evidence="6">
    <location>
        <begin position="388"/>
        <end position="399"/>
    </location>
</feature>
<keyword evidence="2" id="KW-0808">Transferase</keyword>
<feature type="compositionally biased region" description="Low complexity" evidence="6">
    <location>
        <begin position="677"/>
        <end position="687"/>
    </location>
</feature>
<feature type="region of interest" description="Disordered" evidence="6">
    <location>
        <begin position="1179"/>
        <end position="1213"/>
    </location>
</feature>
<proteinExistence type="predicted"/>
<dbReference type="OrthoDB" id="1668230at2759"/>
<feature type="region of interest" description="Disordered" evidence="6">
    <location>
        <begin position="670"/>
        <end position="717"/>
    </location>
</feature>
<dbReference type="InterPro" id="IPR000719">
    <property type="entry name" value="Prot_kinase_dom"/>
</dbReference>
<evidence type="ECO:0000256" key="6">
    <source>
        <dbReference type="SAM" id="MobiDB-lite"/>
    </source>
</evidence>
<dbReference type="InterPro" id="IPR011009">
    <property type="entry name" value="Kinase-like_dom_sf"/>
</dbReference>
<dbReference type="Proteomes" id="UP000722791">
    <property type="component" value="Unassembled WGS sequence"/>
</dbReference>
<keyword evidence="4" id="KW-0418">Kinase</keyword>
<dbReference type="EMBL" id="BNCQ01000007">
    <property type="protein sequence ID" value="GIM00317.1"/>
    <property type="molecule type" value="Genomic_DNA"/>
</dbReference>
<sequence length="1272" mass="133123">MSLLGKGGLATVVRISDQYALKVLSDVRAAEEEATILDVLGQSSTVVGFHGRLGEEFGASLQHTALLLELCQGSISDLLSGLRSQRLPDPTGLTAQQYVVMMVNCLAQLHSRGVIHQDIKPSNFLFGRDGSVKLCDFNLSRLASDPTRPSSGGTVLYFSPQKFASIEEGYAADWWALGVTLYQLLHGLQTWPFSSRSLGRLARIPAEEQLTWVRKAVHKGNLKFRPLSGLPRAARTLIRGLLHPQSDLRWGLLQVLAGDYPADQAFSAVALRYPHLASDMERLLAVRRLCRSGSSPWQPVSCTFEEQAVAVAGTQRELNPRCGRACHSLRAFSSCLLSGRKSRDKVAMASVTVPAAAAAAASPPRRADDLPSMSQLSAKYQQQQQPLRPDKRMDEEQMERYASPYKVDGPDTSRSGGGVGPRSNGLVLTHSPETPAPQQLAPLDACSADLPLFFEQRRKVRCFTGALTSALEMRKTLLPRSDAAARAAAAVAAVAPPPLLLTPDGRLVAAPFVPCEIRTHVVDLAAVYRVLTVAHTVAGPRCEDSGPQNGIARVQGSSGGGQVQGVEVLEEMRVMLERRRLSAHCGVGSGNGVTSQTSDRSLQKAARRASCCETASTLALAPEGCDAVAMRAAARRSSPGRGMAETTQMRRDDSGEPAAAVEVVNAQHTACGRSSRHSYNGGSSSGRPAEPSLATHLSSWQQRSPIAGDSKQGTAATIRRSAPVTGFSKEAAEKVLADAAAAAFNDSEAARLSAVAAAEVLSPFTRRAHRRGLDGTKEVGGMSPVSYTAITSAAPRRRRSFVDYAQLRGFPAEEDASSGPKGNTQSAQSITAMSTSCPQSLLICRAAAATALAGHEKRQRCLEAYAFHAPPLQLPLPLLQQQPFIGSVSGSAVSESQVFRNDGCGPHQGMGRRSGSCSCAGCSDDLAGGDGGGGGMEDGSSLFSLPLGTVRSDLEASRTGASTRAAALASEGSPRKARSAFTQPQLTGGTAGFACPGPFGAAAAAVFGAAALAAAAPEEPRSTWMGKVGSVLSTRGFRRAFVFEEGKAERRSWGSGTTGDLGFCTAATPVAFFGSVDDGADGAAVSRCRTWQRLQRACGLAGTADAVAVSSDPSVPGMRPAATAVSATAAISGTPTNGMSALPSGEQLLMAAAAATGAVATPPSPSSAREGLPALIYTGRSPHSTTDADDGDTTSAAMRSSAPTAGDCDCRRHGHGRRIQAQRMYGTEGGGDGDGGAAVSAYRSYAPRGSRSNRLCRFQSRGLLRSVKQWVA</sequence>
<dbReference type="Gene3D" id="1.10.510.10">
    <property type="entry name" value="Transferase(Phosphotransferase) domain 1"/>
    <property type="match status" value="1"/>
</dbReference>
<organism evidence="7 8">
    <name type="scientific">Volvox reticuliferus</name>
    <dbReference type="NCBI Taxonomy" id="1737510"/>
    <lineage>
        <taxon>Eukaryota</taxon>
        <taxon>Viridiplantae</taxon>
        <taxon>Chlorophyta</taxon>
        <taxon>core chlorophytes</taxon>
        <taxon>Chlorophyceae</taxon>
        <taxon>CS clade</taxon>
        <taxon>Chlamydomonadales</taxon>
        <taxon>Volvocaceae</taxon>
        <taxon>Volvox</taxon>
    </lineage>
</organism>
<dbReference type="GO" id="GO:0004674">
    <property type="term" value="F:protein serine/threonine kinase activity"/>
    <property type="evidence" value="ECO:0007669"/>
    <property type="project" value="UniProtKB-KW"/>
</dbReference>
<dbReference type="PANTHER" id="PTHR24345">
    <property type="entry name" value="SERINE/THREONINE-PROTEIN KINASE PLK"/>
    <property type="match status" value="1"/>
</dbReference>
<dbReference type="Pfam" id="PF00069">
    <property type="entry name" value="Pkinase"/>
    <property type="match status" value="1"/>
</dbReference>
<dbReference type="PROSITE" id="PS50011">
    <property type="entry name" value="PROTEIN_KINASE_DOM"/>
    <property type="match status" value="1"/>
</dbReference>
<feature type="region of interest" description="Disordered" evidence="6">
    <location>
        <begin position="357"/>
        <end position="424"/>
    </location>
</feature>
<reference evidence="7" key="1">
    <citation type="journal article" date="2021" name="Proc. Natl. Acad. Sci. U.S.A.">
        <title>Three genomes in the algal genus Volvox reveal the fate of a haploid sex-determining region after a transition to homothallism.</title>
        <authorList>
            <person name="Yamamoto K."/>
            <person name="Hamaji T."/>
            <person name="Kawai-Toyooka H."/>
            <person name="Matsuzaki R."/>
            <person name="Takahashi F."/>
            <person name="Nishimura Y."/>
            <person name="Kawachi M."/>
            <person name="Noguchi H."/>
            <person name="Minakuchi Y."/>
            <person name="Umen J.G."/>
            <person name="Toyoda A."/>
            <person name="Nozaki H."/>
        </authorList>
    </citation>
    <scope>NUCLEOTIDE SEQUENCE</scope>
    <source>
        <strain evidence="7">NIES-3785</strain>
    </source>
</reference>
<keyword evidence="1" id="KW-0723">Serine/threonine-protein kinase</keyword>
<dbReference type="SMART" id="SM00220">
    <property type="entry name" value="S_TKc"/>
    <property type="match status" value="1"/>
</dbReference>
<evidence type="ECO:0000313" key="8">
    <source>
        <dbReference type="Proteomes" id="UP000722791"/>
    </source>
</evidence>
<keyword evidence="5" id="KW-0067">ATP-binding</keyword>
<comment type="caution">
    <text evidence="7">The sequence shown here is derived from an EMBL/GenBank/DDBJ whole genome shotgun (WGS) entry which is preliminary data.</text>
</comment>
<dbReference type="GO" id="GO:0005524">
    <property type="term" value="F:ATP binding"/>
    <property type="evidence" value="ECO:0007669"/>
    <property type="project" value="UniProtKB-KW"/>
</dbReference>